<keyword evidence="6 14" id="KW-0812">Transmembrane</keyword>
<keyword evidence="7 14" id="KW-1133">Transmembrane helix</keyword>
<evidence type="ECO:0000256" key="12">
    <source>
        <dbReference type="ARBA" id="ARBA00042475"/>
    </source>
</evidence>
<evidence type="ECO:0000256" key="14">
    <source>
        <dbReference type="HAMAP-Rule" id="MF_00154"/>
    </source>
</evidence>
<dbReference type="PANTHER" id="PTHR43448">
    <property type="entry name" value="PROTOHEME IX FARNESYLTRANSFERASE, MITOCHONDRIAL"/>
    <property type="match status" value="1"/>
</dbReference>
<dbReference type="Proteomes" id="UP001500635">
    <property type="component" value="Unassembled WGS sequence"/>
</dbReference>
<comment type="subcellular location">
    <subcellularLocation>
        <location evidence="1 14">Cell membrane</location>
        <topology evidence="1 14">Multi-pass membrane protein</topology>
    </subcellularLocation>
</comment>
<evidence type="ECO:0000256" key="11">
    <source>
        <dbReference type="ARBA" id="ARBA00040810"/>
    </source>
</evidence>
<reference evidence="16" key="1">
    <citation type="journal article" date="2019" name="Int. J. Syst. Evol. Microbiol.">
        <title>The Global Catalogue of Microorganisms (GCM) 10K type strain sequencing project: providing services to taxonomists for standard genome sequencing and annotation.</title>
        <authorList>
            <consortium name="The Broad Institute Genomics Platform"/>
            <consortium name="The Broad Institute Genome Sequencing Center for Infectious Disease"/>
            <person name="Wu L."/>
            <person name="Ma J."/>
        </authorList>
    </citation>
    <scope>NUCLEOTIDE SEQUENCE [LARGE SCALE GENOMIC DNA]</scope>
    <source>
        <strain evidence="16">JCM 17688</strain>
    </source>
</reference>
<comment type="similarity">
    <text evidence="14">Belongs to the UbiA prenyltransferase family. Protoheme IX farnesyltransferase subfamily.</text>
</comment>
<keyword evidence="8 14" id="KW-0350">Heme biosynthesis</keyword>
<comment type="pathway">
    <text evidence="2 14">Porphyrin-containing compound metabolism; heme O biosynthesis; heme O from protoheme: step 1/1.</text>
</comment>
<evidence type="ECO:0000256" key="3">
    <source>
        <dbReference type="ARBA" id="ARBA00012292"/>
    </source>
</evidence>
<evidence type="ECO:0000256" key="6">
    <source>
        <dbReference type="ARBA" id="ARBA00022692"/>
    </source>
</evidence>
<evidence type="ECO:0000256" key="2">
    <source>
        <dbReference type="ARBA" id="ARBA00004919"/>
    </source>
</evidence>
<feature type="transmembrane region" description="Helical" evidence="14">
    <location>
        <begin position="150"/>
        <end position="170"/>
    </location>
</feature>
<dbReference type="Pfam" id="PF01040">
    <property type="entry name" value="UbiA"/>
    <property type="match status" value="1"/>
</dbReference>
<comment type="function">
    <text evidence="14">Converts heme B (protoheme IX) to heme O by substitution of the vinyl group on carbon 2 of heme B porphyrin ring with a hydroxyethyl farnesyl side group.</text>
</comment>
<proteinExistence type="inferred from homology"/>
<keyword evidence="9 14" id="KW-0472">Membrane</keyword>
<dbReference type="EC" id="2.5.1.141" evidence="3 14"/>
<evidence type="ECO:0000256" key="9">
    <source>
        <dbReference type="ARBA" id="ARBA00023136"/>
    </source>
</evidence>
<dbReference type="PANTHER" id="PTHR43448:SF7">
    <property type="entry name" value="4-HYDROXYBENZOATE SOLANESYLTRANSFERASE"/>
    <property type="match status" value="1"/>
</dbReference>
<keyword evidence="5 14" id="KW-0808">Transferase</keyword>
<sequence>MRMVEKAGHGFGALSPGGPVDGSGSLAGGAGRPAPSGLAGRAWQTVLAYIALTKPKVIELLLVATIPVMLLADRGHVNLPLILSTLFGGWLGAAAANTLNMVADADIDKKMKRTERRPLARQAVPTRHALVFGLLLSVASFAWLAWRANLLSAVLVLVTIAFYLFVYTMLLKRRTSQNVVWGGAAGCMPTLVGWSAATGHIGWPAVALFLVIFFWTPPHTWALAMRYREDYKAAGVPMLPVVAPETTVARQMVWYTWATVAATLTVVPAAGPVYLVAAVLCGGWFLFAVHRLYTRTKAGQEIKPLKVFLQSNNYLAVLFCALSVDSIVATPTIGHLLGW</sequence>
<evidence type="ECO:0000256" key="7">
    <source>
        <dbReference type="ARBA" id="ARBA00022989"/>
    </source>
</evidence>
<dbReference type="Gene3D" id="1.10.357.140">
    <property type="entry name" value="UbiA prenyltransferase"/>
    <property type="match status" value="1"/>
</dbReference>
<dbReference type="HAMAP" id="MF_00154">
    <property type="entry name" value="CyoE_CtaB"/>
    <property type="match status" value="1"/>
</dbReference>
<evidence type="ECO:0000256" key="1">
    <source>
        <dbReference type="ARBA" id="ARBA00004651"/>
    </source>
</evidence>
<evidence type="ECO:0000256" key="4">
    <source>
        <dbReference type="ARBA" id="ARBA00022475"/>
    </source>
</evidence>
<dbReference type="InterPro" id="IPR000537">
    <property type="entry name" value="UbiA_prenyltransferase"/>
</dbReference>
<comment type="miscellaneous">
    <text evidence="14">Carbon 2 of the heme B porphyrin ring is defined according to the Fischer nomenclature.</text>
</comment>
<comment type="caution">
    <text evidence="15">The sequence shown here is derived from an EMBL/GenBank/DDBJ whole genome shotgun (WGS) entry which is preliminary data.</text>
</comment>
<feature type="transmembrane region" description="Helical" evidence="14">
    <location>
        <begin position="191"/>
        <end position="215"/>
    </location>
</feature>
<keyword evidence="16" id="KW-1185">Reference proteome</keyword>
<evidence type="ECO:0000256" key="10">
    <source>
        <dbReference type="ARBA" id="ARBA00030253"/>
    </source>
</evidence>
<evidence type="ECO:0000313" key="15">
    <source>
        <dbReference type="EMBL" id="GAA4382735.1"/>
    </source>
</evidence>
<dbReference type="EMBL" id="BAABFR010000001">
    <property type="protein sequence ID" value="GAA4382735.1"/>
    <property type="molecule type" value="Genomic_DNA"/>
</dbReference>
<dbReference type="CDD" id="cd13957">
    <property type="entry name" value="PT_UbiA_Cox10"/>
    <property type="match status" value="1"/>
</dbReference>
<dbReference type="NCBIfam" id="NF003349">
    <property type="entry name" value="PRK04375.1-2"/>
    <property type="match status" value="1"/>
</dbReference>
<evidence type="ECO:0000256" key="13">
    <source>
        <dbReference type="ARBA" id="ARBA00047690"/>
    </source>
</evidence>
<dbReference type="InterPro" id="IPR006369">
    <property type="entry name" value="Protohaem_IX_farnesylTrfase"/>
</dbReference>
<keyword evidence="4 14" id="KW-1003">Cell membrane</keyword>
<protein>
    <recommendedName>
        <fullName evidence="11 14">Protoheme IX farnesyltransferase</fullName>
        <ecNumber evidence="3 14">2.5.1.141</ecNumber>
    </recommendedName>
    <alternativeName>
        <fullName evidence="12 14">Heme B farnesyltransferase</fullName>
    </alternativeName>
    <alternativeName>
        <fullName evidence="10 14">Heme O synthase</fullName>
    </alternativeName>
</protein>
<evidence type="ECO:0000256" key="8">
    <source>
        <dbReference type="ARBA" id="ARBA00023133"/>
    </source>
</evidence>
<comment type="catalytic activity">
    <reaction evidence="13 14">
        <text>heme b + (2E,6E)-farnesyl diphosphate + H2O = Fe(II)-heme o + diphosphate</text>
        <dbReference type="Rhea" id="RHEA:28070"/>
        <dbReference type="ChEBI" id="CHEBI:15377"/>
        <dbReference type="ChEBI" id="CHEBI:33019"/>
        <dbReference type="ChEBI" id="CHEBI:60344"/>
        <dbReference type="ChEBI" id="CHEBI:60530"/>
        <dbReference type="ChEBI" id="CHEBI:175763"/>
        <dbReference type="EC" id="2.5.1.141"/>
    </reaction>
</comment>
<feature type="transmembrane region" description="Helical" evidence="14">
    <location>
        <begin position="314"/>
        <end position="337"/>
    </location>
</feature>
<name>A0ABP8J0J0_9ACTN</name>
<feature type="transmembrane region" description="Helical" evidence="14">
    <location>
        <begin position="81"/>
        <end position="103"/>
    </location>
</feature>
<organism evidence="15 16">
    <name type="scientific">Tsukamurella soli</name>
    <dbReference type="NCBI Taxonomy" id="644556"/>
    <lineage>
        <taxon>Bacteria</taxon>
        <taxon>Bacillati</taxon>
        <taxon>Actinomycetota</taxon>
        <taxon>Actinomycetes</taxon>
        <taxon>Mycobacteriales</taxon>
        <taxon>Tsukamurellaceae</taxon>
        <taxon>Tsukamurella</taxon>
    </lineage>
</organism>
<feature type="transmembrane region" description="Helical" evidence="14">
    <location>
        <begin position="273"/>
        <end position="293"/>
    </location>
</feature>
<dbReference type="NCBIfam" id="TIGR01473">
    <property type="entry name" value="cyoE_ctaB"/>
    <property type="match status" value="1"/>
</dbReference>
<dbReference type="InterPro" id="IPR044878">
    <property type="entry name" value="UbiA_sf"/>
</dbReference>
<gene>
    <name evidence="14" type="primary">ctaB</name>
    <name evidence="15" type="ORF">GCM10023147_00860</name>
</gene>
<feature type="transmembrane region" description="Helical" evidence="14">
    <location>
        <begin position="57"/>
        <end position="75"/>
    </location>
</feature>
<evidence type="ECO:0000256" key="5">
    <source>
        <dbReference type="ARBA" id="ARBA00022679"/>
    </source>
</evidence>
<evidence type="ECO:0000313" key="16">
    <source>
        <dbReference type="Proteomes" id="UP001500635"/>
    </source>
</evidence>
<feature type="transmembrane region" description="Helical" evidence="14">
    <location>
        <begin position="124"/>
        <end position="144"/>
    </location>
</feature>
<accession>A0ABP8J0J0</accession>